<sequence>MQSRAHVGPPVAVFATMPARQARVNRLSSPKCLFGLGNWAILLRFVFERPRTPRFEHPVF</sequence>
<dbReference type="AlphaFoldDB" id="G0EYB9"/>
<dbReference type="EC" id="1.1.1.-" evidence="1"/>
<dbReference type="KEGG" id="cnc:CNE_1c08410"/>
<reference evidence="1 2" key="1">
    <citation type="journal article" date="2011" name="J. Bacteriol.">
        <title>Complete genome sequence of the type strain Cupriavidus necator N-1.</title>
        <authorList>
            <person name="Poehlein A."/>
            <person name="Kusian B."/>
            <person name="Friedrich B."/>
            <person name="Daniel R."/>
            <person name="Bowien B."/>
        </authorList>
    </citation>
    <scope>NUCLEOTIDE SEQUENCE [LARGE SCALE GENOMIC DNA]</scope>
    <source>
        <strain evidence="2">ATCC 43291 / DSM 13513 / CCUG 52238 / LMG 8453 / N-1</strain>
    </source>
</reference>
<organism evidence="1 2">
    <name type="scientific">Cupriavidus necator (strain ATCC 43291 / DSM 13513 / CCUG 52238 / LMG 8453 / N-1)</name>
    <name type="common">Ralstonia eutropha</name>
    <dbReference type="NCBI Taxonomy" id="1042878"/>
    <lineage>
        <taxon>Bacteria</taxon>
        <taxon>Pseudomonadati</taxon>
        <taxon>Pseudomonadota</taxon>
        <taxon>Betaproteobacteria</taxon>
        <taxon>Burkholderiales</taxon>
        <taxon>Burkholderiaceae</taxon>
        <taxon>Cupriavidus</taxon>
    </lineage>
</organism>
<protein>
    <submittedName>
        <fullName evidence="1">Glucose/sorbosone dehydrogenase</fullName>
        <ecNumber evidence="1">1.1.1.-</ecNumber>
    </submittedName>
</protein>
<dbReference type="EMBL" id="CP002877">
    <property type="protein sequence ID" value="AEI76202.1"/>
    <property type="molecule type" value="Genomic_DNA"/>
</dbReference>
<gene>
    <name evidence="1" type="ordered locus">CNE_1c08410</name>
</gene>
<evidence type="ECO:0000313" key="1">
    <source>
        <dbReference type="EMBL" id="AEI76202.1"/>
    </source>
</evidence>
<evidence type="ECO:0000313" key="2">
    <source>
        <dbReference type="Proteomes" id="UP000006798"/>
    </source>
</evidence>
<accession>G0EYB9</accession>
<dbReference type="GO" id="GO:0016491">
    <property type="term" value="F:oxidoreductase activity"/>
    <property type="evidence" value="ECO:0007669"/>
    <property type="project" value="UniProtKB-KW"/>
</dbReference>
<name>G0EYB9_CUPNN</name>
<dbReference type="Proteomes" id="UP000006798">
    <property type="component" value="Chromosome 1"/>
</dbReference>
<dbReference type="HOGENOM" id="CLU_2933633_0_0_4"/>
<keyword evidence="1" id="KW-0560">Oxidoreductase</keyword>
<proteinExistence type="predicted"/>